<keyword evidence="3" id="KW-1185">Reference proteome</keyword>
<dbReference type="Gene3D" id="3.20.180.20">
    <property type="entry name" value="Dynein heavy chain, N-terminal domain 2"/>
    <property type="match status" value="1"/>
</dbReference>
<dbReference type="OrthoDB" id="447173at2759"/>
<dbReference type="Gene3D" id="1.10.287.2620">
    <property type="match status" value="1"/>
</dbReference>
<dbReference type="FunFam" id="1.20.140.100:FF:000004">
    <property type="entry name" value="Dynein axonemal heavy chain 6"/>
    <property type="match status" value="1"/>
</dbReference>
<dbReference type="Pfam" id="PF08393">
    <property type="entry name" value="DHC_N2"/>
    <property type="match status" value="1"/>
</dbReference>
<reference evidence="4" key="1">
    <citation type="submission" date="2017-02" db="UniProtKB">
        <authorList>
            <consortium name="WormBaseParasite"/>
        </authorList>
    </citation>
    <scope>IDENTIFICATION</scope>
</reference>
<dbReference type="Proteomes" id="UP000278807">
    <property type="component" value="Unassembled WGS sequence"/>
</dbReference>
<dbReference type="PANTHER" id="PTHR22878:SF73">
    <property type="entry name" value="DYNEIN AXONEMAL HEAVY CHAIN 1"/>
    <property type="match status" value="1"/>
</dbReference>
<name>A0A0R3TYZ3_RODNA</name>
<dbReference type="InterPro" id="IPR013602">
    <property type="entry name" value="Dynein_heavy_linker"/>
</dbReference>
<evidence type="ECO:0000313" key="2">
    <source>
        <dbReference type="EMBL" id="VDO14848.1"/>
    </source>
</evidence>
<dbReference type="STRING" id="102285.A0A0R3TYZ3"/>
<dbReference type="InterPro" id="IPR026983">
    <property type="entry name" value="DHC"/>
</dbReference>
<dbReference type="InterPro" id="IPR042222">
    <property type="entry name" value="Dynein_2_N"/>
</dbReference>
<organism evidence="4">
    <name type="scientific">Rodentolepis nana</name>
    <name type="common">Dwarf tapeworm</name>
    <name type="synonym">Hymenolepis nana</name>
    <dbReference type="NCBI Taxonomy" id="102285"/>
    <lineage>
        <taxon>Eukaryota</taxon>
        <taxon>Metazoa</taxon>
        <taxon>Spiralia</taxon>
        <taxon>Lophotrochozoa</taxon>
        <taxon>Platyhelminthes</taxon>
        <taxon>Cestoda</taxon>
        <taxon>Eucestoda</taxon>
        <taxon>Cyclophyllidea</taxon>
        <taxon>Hymenolepididae</taxon>
        <taxon>Rodentolepis</taxon>
    </lineage>
</organism>
<sequence length="1279" mass="149176">MRGYYSDILTSNSGECSKFEENIVPIVENAFNESKDSSNIPSGTKFKCWLIIYSQSFPESSYDPKVFVPFYVPPGHCPRKVAIDRKRREFERYSIETLLLDKHNISTTDLIPKPNEDYRDSSKAWEHYLFLEDFDNEDYDYRTPSEWLSLGQDGNVRKPVPALALLPISDDNHDDDIRSRGVKWYWQRCGVLDYDMKTRRWFVQKTDSSDRILDKEGHPVVNGGMDSHGYYCHLDSQYWIPRIQLMFLAEDPVIFAERVASAYKARNEAESTIIYNLYLDCMPTSGIAKLDQGVLDEITELVLNGSPQLKNDKGLDKVIQLLQREITTDHWRSMNDIIMRKICAKNLPEYAFIKPPNIPKQKARWKGTVEIPQFDFKATKEKFTFNTMFTRPEVITASALAQLECLSAKEKYLLNFPIIKAVRIEEFEQLQTQTCQQTSSYLKTTWIENISRQIRLNLRESGKGWFNIYETDYYVYSKSKLKKFLDSIRFCMQDALRYNVFGSLNGFVNMIEDTCVDCLDLPKDYEWLDDLHSSRILPKHNPIFLVDLIIDSDGVHYNINLEDFEKCCIQVFDKAINSVQNISQIERFVVEGMSWSEDPLIEAVGIREPEVEILRKKLRSILQSAYIPMNAYSNQYKSYIELSNLEITSYVSDFQRVYESQSLSAYDLKIEATKQFEESRVIETVMPTTITIGPFLVNVETLRGRLMKKRIDMAKAILDLLASQLRKHSDNICDVFEGIARKLYEKPNTIEELTSMHEYISNIPDLLEEQQECIEKVLNQYDFIDEFCYNLNDDDFTVKWTALAWPNKIGKLVEEIEKSLEEDEERFRKLQISDLAAFSDKIDSLTMMVSSTAAYTDIGKAHEIANEVRRLHKQLLEAQQTALLFNSRERLFDMPITNFDRITTLLKDFEPFRVMWIAVSDWLKTQDAVMTDPLSSLDPVAIEKQVTEGYKVMHKSIRVFSELPGVQEVANQIKMAIEEFKPFVPLIQALRSPGMTSRMWEMISDRTGILVVPKASLTFAKCLEMHLQDHIDVITEVADIAGKEYSLESALNKMMHDWESINFEVQPYKQTGTYILKVAEEINQQLDDHIILTQAMSFSPYKKPFEERISAWESRLQITQEVIDEWINCQKSWLYLEPIFSSEDIVRQLPVEGKRFGTMEKIWRKIMRITHDHPNVITLCPDSRILNNLRECNNLLEQVQRGLSEYLEMKRQAFPRFFFLSDDELLEILSQTKDPTAVQPHLKKCFENIAKVGEYIQLYIFFKPLLFCWLRRLNAILIQ</sequence>
<proteinExistence type="predicted"/>
<dbReference type="WBParaSite" id="HNAJ_0001309201-mRNA-1">
    <property type="protein sequence ID" value="HNAJ_0001309201-mRNA-1"/>
    <property type="gene ID" value="HNAJ_0001309201"/>
</dbReference>
<evidence type="ECO:0000313" key="3">
    <source>
        <dbReference type="Proteomes" id="UP000278807"/>
    </source>
</evidence>
<dbReference type="Gene3D" id="1.20.140.100">
    <property type="entry name" value="Dynein heavy chain, N-terminal domain 2"/>
    <property type="match status" value="1"/>
</dbReference>
<reference evidence="2 3" key="2">
    <citation type="submission" date="2018-11" db="EMBL/GenBank/DDBJ databases">
        <authorList>
            <consortium name="Pathogen Informatics"/>
        </authorList>
    </citation>
    <scope>NUCLEOTIDE SEQUENCE [LARGE SCALE GENOMIC DNA]</scope>
</reference>
<dbReference type="AlphaFoldDB" id="A0A0R3TYZ3"/>
<dbReference type="InterPro" id="IPR042228">
    <property type="entry name" value="Dynein_linker_3"/>
</dbReference>
<dbReference type="GO" id="GO:0051959">
    <property type="term" value="F:dynein light intermediate chain binding"/>
    <property type="evidence" value="ECO:0007669"/>
    <property type="project" value="InterPro"/>
</dbReference>
<dbReference type="GO" id="GO:0030286">
    <property type="term" value="C:dynein complex"/>
    <property type="evidence" value="ECO:0007669"/>
    <property type="project" value="InterPro"/>
</dbReference>
<dbReference type="EMBL" id="UZAE01014939">
    <property type="protein sequence ID" value="VDO14848.1"/>
    <property type="molecule type" value="Genomic_DNA"/>
</dbReference>
<dbReference type="GO" id="GO:0045505">
    <property type="term" value="F:dynein intermediate chain binding"/>
    <property type="evidence" value="ECO:0007669"/>
    <property type="project" value="InterPro"/>
</dbReference>
<evidence type="ECO:0000259" key="1">
    <source>
        <dbReference type="Pfam" id="PF08393"/>
    </source>
</evidence>
<evidence type="ECO:0000313" key="4">
    <source>
        <dbReference type="WBParaSite" id="HNAJ_0001309201-mRNA-1"/>
    </source>
</evidence>
<accession>A0A0R3TYZ3</accession>
<dbReference type="PANTHER" id="PTHR22878">
    <property type="entry name" value="DYNEIN HEAVY CHAIN 6, AXONEMAL-LIKE-RELATED"/>
    <property type="match status" value="1"/>
</dbReference>
<feature type="domain" description="Dynein heavy chain linker" evidence="1">
    <location>
        <begin position="903"/>
        <end position="1252"/>
    </location>
</feature>
<dbReference type="GO" id="GO:0007018">
    <property type="term" value="P:microtubule-based movement"/>
    <property type="evidence" value="ECO:0007669"/>
    <property type="project" value="InterPro"/>
</dbReference>
<gene>
    <name evidence="2" type="ORF">HNAJ_LOCUS13066</name>
</gene>
<protein>
    <submittedName>
        <fullName evidence="4">DHC_N2 domain-containing protein</fullName>
    </submittedName>
</protein>